<dbReference type="Pfam" id="PF17645">
    <property type="entry name" value="Amdase"/>
    <property type="match status" value="1"/>
</dbReference>
<protein>
    <submittedName>
        <fullName evidence="1">Asp/Glu racemase</fullName>
    </submittedName>
</protein>
<dbReference type="AlphaFoldDB" id="A0A073AWW7"/>
<dbReference type="eggNOG" id="COG3473">
    <property type="taxonomic scope" value="Bacteria"/>
</dbReference>
<comment type="caution">
    <text evidence="1">The sequence shown here is derived from an EMBL/GenBank/DDBJ whole genome shotgun (WGS) entry which is preliminary data.</text>
</comment>
<reference evidence="1 2" key="1">
    <citation type="submission" date="2014-06" db="EMBL/GenBank/DDBJ databases">
        <title>Saccharopolyspora rectivirgula DSM-43113 Genome sequencing.</title>
        <authorList>
            <person name="Barrera C."/>
            <person name="Millon L."/>
            <person name="Rognon B."/>
            <person name="Zaugg C."/>
            <person name="Monod M."/>
        </authorList>
    </citation>
    <scope>NUCLEOTIDE SEQUENCE [LARGE SCALE GENOMIC DNA]</scope>
    <source>
        <strain evidence="1 2">DSM 43113</strain>
    </source>
</reference>
<dbReference type="InterPro" id="IPR026286">
    <property type="entry name" value="MaiA/AMDase"/>
</dbReference>
<gene>
    <name evidence="1" type="ORF">GU90_13025</name>
</gene>
<dbReference type="InterPro" id="IPR053714">
    <property type="entry name" value="Iso_Racemase_Enz_sf"/>
</dbReference>
<keyword evidence="2" id="KW-1185">Reference proteome</keyword>
<evidence type="ECO:0000313" key="1">
    <source>
        <dbReference type="EMBL" id="KEI43895.1"/>
    </source>
</evidence>
<dbReference type="Gene3D" id="3.40.50.12500">
    <property type="match status" value="1"/>
</dbReference>
<dbReference type="EMBL" id="JNVU01000031">
    <property type="protein sequence ID" value="KEI43895.1"/>
    <property type="molecule type" value="Genomic_DNA"/>
</dbReference>
<accession>A0A073AWW7</accession>
<evidence type="ECO:0000313" key="2">
    <source>
        <dbReference type="Proteomes" id="UP000031419"/>
    </source>
</evidence>
<dbReference type="Proteomes" id="UP000031419">
    <property type="component" value="Unassembled WGS sequence"/>
</dbReference>
<sequence>MEVSGPRAQRGVGVIVPYDTALDRELWRWTPEDVSLLITRTPFVPVPVTMEQANRVSEEAAVYNATRDLLTPQPEVVAYACTSGSFVRGAQGERELVDVMLQAGAPTAVTTSGALVEAVRELGVGRIAVASPYVESVTERLRLFLAEHGIEVVASVGLGLLEQIWRVPYSQVVEIVRAVDRPEADAVFVTCTNVATYDIIGPLERLLGKPVLTANQVTMWAALRRMGVSAVAGEQWLLRSFGISAA</sequence>
<organism evidence="1 2">
    <name type="scientific">Saccharopolyspora rectivirgula</name>
    <dbReference type="NCBI Taxonomy" id="28042"/>
    <lineage>
        <taxon>Bacteria</taxon>
        <taxon>Bacillati</taxon>
        <taxon>Actinomycetota</taxon>
        <taxon>Actinomycetes</taxon>
        <taxon>Pseudonocardiales</taxon>
        <taxon>Pseudonocardiaceae</taxon>
        <taxon>Saccharopolyspora</taxon>
    </lineage>
</organism>
<dbReference type="PANTHER" id="PTHR40267:SF1">
    <property type="entry name" value="BLR3294 PROTEIN"/>
    <property type="match status" value="1"/>
</dbReference>
<dbReference type="STRING" id="28042.GU90_13025"/>
<name>A0A073AWW7_9PSEU</name>
<dbReference type="PIRSF" id="PIRSF015736">
    <property type="entry name" value="MI"/>
    <property type="match status" value="1"/>
</dbReference>
<dbReference type="PANTHER" id="PTHR40267">
    <property type="entry name" value="BLR3294 PROTEIN"/>
    <property type="match status" value="1"/>
</dbReference>
<proteinExistence type="predicted"/>